<dbReference type="AlphaFoldDB" id="A0A7X0ATM0"/>
<dbReference type="Pfam" id="PF09523">
    <property type="entry name" value="DUF2390"/>
    <property type="match status" value="1"/>
</dbReference>
<dbReference type="NCBIfam" id="TIGR02444">
    <property type="entry name" value="TIGR02444 family protein"/>
    <property type="match status" value="1"/>
</dbReference>
<dbReference type="EMBL" id="JACIIZ010000001">
    <property type="protein sequence ID" value="MBB6249889.1"/>
    <property type="molecule type" value="Genomic_DNA"/>
</dbReference>
<reference evidence="1 2" key="1">
    <citation type="submission" date="2020-08" db="EMBL/GenBank/DDBJ databases">
        <title>Genomic Encyclopedia of Type Strains, Phase IV (KMG-IV): sequencing the most valuable type-strain genomes for metagenomic binning, comparative biology and taxonomic classification.</title>
        <authorList>
            <person name="Goeker M."/>
        </authorList>
    </citation>
    <scope>NUCLEOTIDE SEQUENCE [LARGE SCALE GENOMIC DNA]</scope>
    <source>
        <strain evidence="1 2">DSM 22198</strain>
    </source>
</reference>
<gene>
    <name evidence="1" type="ORF">FHS74_000422</name>
</gene>
<sequence>MPEAPGLWPYALAVYARPGVAEVCLEAQDAHGADVPLLLWGAWAAARGRTLTQDDMAAARGLAHHWREPIIAPLRQVRRALKALPADALRQAVKAAELEAERLYLAALEDLARDWPDAPAAPQGLRDNLARLLPPDAAPVTERLHKALS</sequence>
<evidence type="ECO:0000313" key="1">
    <source>
        <dbReference type="EMBL" id="MBB6249889.1"/>
    </source>
</evidence>
<organism evidence="1 2">
    <name type="scientific">Nitrospirillum iridis</name>
    <dbReference type="NCBI Taxonomy" id="765888"/>
    <lineage>
        <taxon>Bacteria</taxon>
        <taxon>Pseudomonadati</taxon>
        <taxon>Pseudomonadota</taxon>
        <taxon>Alphaproteobacteria</taxon>
        <taxon>Rhodospirillales</taxon>
        <taxon>Azospirillaceae</taxon>
        <taxon>Nitrospirillum</taxon>
    </lineage>
</organism>
<keyword evidence="2" id="KW-1185">Reference proteome</keyword>
<accession>A0A7X0ATM0</accession>
<dbReference type="InterPro" id="IPR012659">
    <property type="entry name" value="CHP02444"/>
</dbReference>
<proteinExistence type="predicted"/>
<dbReference type="Proteomes" id="UP000539175">
    <property type="component" value="Unassembled WGS sequence"/>
</dbReference>
<evidence type="ECO:0000313" key="2">
    <source>
        <dbReference type="Proteomes" id="UP000539175"/>
    </source>
</evidence>
<protein>
    <submittedName>
        <fullName evidence="1">Uncharacterized protein (TIGR02444 family)</fullName>
    </submittedName>
</protein>
<name>A0A7X0ATM0_9PROT</name>
<dbReference type="RefSeq" id="WP_211106034.1">
    <property type="nucleotide sequence ID" value="NZ_JACIIZ010000001.1"/>
</dbReference>
<comment type="caution">
    <text evidence="1">The sequence shown here is derived from an EMBL/GenBank/DDBJ whole genome shotgun (WGS) entry which is preliminary data.</text>
</comment>